<comment type="similarity">
    <text evidence="2 10">Belongs to the COE family.</text>
</comment>
<reference evidence="13" key="1">
    <citation type="journal article" date="2021" name="Evol. Appl.">
        <title>The genome of the Pyrenean desman and the effects of bottlenecks and inbreeding on the genomic landscape of an endangered species.</title>
        <authorList>
            <person name="Escoda L."/>
            <person name="Castresana J."/>
        </authorList>
    </citation>
    <scope>NUCLEOTIDE SEQUENCE</scope>
    <source>
        <strain evidence="13">IBE-C5619</strain>
    </source>
</reference>
<dbReference type="InterPro" id="IPR032201">
    <property type="entry name" value="COE_HLH"/>
</dbReference>
<dbReference type="FunFam" id="2.60.40.3180:FF:000006">
    <property type="entry name" value="transcription factor COE1 isoform X1"/>
    <property type="match status" value="1"/>
</dbReference>
<comment type="subcellular location">
    <subcellularLocation>
        <location evidence="1 10">Nucleus</location>
    </subcellularLocation>
</comment>
<dbReference type="Pfam" id="PF16422">
    <property type="entry name" value="COE1_DBD"/>
    <property type="match status" value="1"/>
</dbReference>
<dbReference type="InterPro" id="IPR013783">
    <property type="entry name" value="Ig-like_fold"/>
</dbReference>
<dbReference type="InterPro" id="IPR038173">
    <property type="entry name" value="COE_DBD_sf"/>
</dbReference>
<dbReference type="EMBL" id="JAGFMF010011983">
    <property type="protein sequence ID" value="KAG8508805.1"/>
    <property type="molecule type" value="Genomic_DNA"/>
</dbReference>
<dbReference type="GO" id="GO:0003700">
    <property type="term" value="F:DNA-binding transcription factor activity"/>
    <property type="evidence" value="ECO:0007669"/>
    <property type="project" value="InterPro"/>
</dbReference>
<dbReference type="Gene3D" id="2.60.40.3180">
    <property type="entry name" value="Transcription factor COE1, DNA-binding domain"/>
    <property type="match status" value="1"/>
</dbReference>
<evidence type="ECO:0000256" key="3">
    <source>
        <dbReference type="ARBA" id="ARBA00022723"/>
    </source>
</evidence>
<organism evidence="13 14">
    <name type="scientific">Galemys pyrenaicus</name>
    <name type="common">Iberian desman</name>
    <name type="synonym">Pyrenean desman</name>
    <dbReference type="NCBI Taxonomy" id="202257"/>
    <lineage>
        <taxon>Eukaryota</taxon>
        <taxon>Metazoa</taxon>
        <taxon>Chordata</taxon>
        <taxon>Craniata</taxon>
        <taxon>Vertebrata</taxon>
        <taxon>Euteleostomi</taxon>
        <taxon>Mammalia</taxon>
        <taxon>Eutheria</taxon>
        <taxon>Laurasiatheria</taxon>
        <taxon>Eulipotyphla</taxon>
        <taxon>Talpidae</taxon>
        <taxon>Galemys</taxon>
    </lineage>
</organism>
<feature type="region of interest" description="Disordered" evidence="11">
    <location>
        <begin position="335"/>
        <end position="354"/>
    </location>
</feature>
<evidence type="ECO:0000256" key="5">
    <source>
        <dbReference type="ARBA" id="ARBA00022833"/>
    </source>
</evidence>
<keyword evidence="10" id="KW-0217">Developmental protein</keyword>
<evidence type="ECO:0000256" key="6">
    <source>
        <dbReference type="ARBA" id="ARBA00023015"/>
    </source>
</evidence>
<keyword evidence="14" id="KW-1185">Reference proteome</keyword>
<evidence type="ECO:0000256" key="7">
    <source>
        <dbReference type="ARBA" id="ARBA00023125"/>
    </source>
</evidence>
<keyword evidence="6 10" id="KW-0805">Transcription regulation</keyword>
<keyword evidence="8 10" id="KW-0804">Transcription</keyword>
<gene>
    <name evidence="13" type="ORF">J0S82_020093</name>
</gene>
<keyword evidence="4 10" id="KW-0863">Zinc-finger</keyword>
<evidence type="ECO:0000313" key="13">
    <source>
        <dbReference type="EMBL" id="KAG8508805.1"/>
    </source>
</evidence>
<dbReference type="Pfam" id="PF16423">
    <property type="entry name" value="COE1_HLH"/>
    <property type="match status" value="1"/>
</dbReference>
<keyword evidence="9 10" id="KW-0539">Nucleus</keyword>
<dbReference type="SUPFAM" id="SSF81296">
    <property type="entry name" value="E set domains"/>
    <property type="match status" value="1"/>
</dbReference>
<dbReference type="Proteomes" id="UP000700334">
    <property type="component" value="Unassembled WGS sequence"/>
</dbReference>
<keyword evidence="3 10" id="KW-0479">Metal-binding</keyword>
<keyword evidence="5 10" id="KW-0862">Zinc</keyword>
<protein>
    <submittedName>
        <fullName evidence="13">Transcription factor COE1</fullName>
    </submittedName>
</protein>
<dbReference type="AlphaFoldDB" id="A0A8J6DIB8"/>
<dbReference type="InterPro" id="IPR003523">
    <property type="entry name" value="Transcription_factor_COE"/>
</dbReference>
<feature type="domain" description="IPT/TIG" evidence="12">
    <location>
        <begin position="79"/>
        <end position="163"/>
    </location>
</feature>
<evidence type="ECO:0000256" key="1">
    <source>
        <dbReference type="ARBA" id="ARBA00004123"/>
    </source>
</evidence>
<accession>A0A8J6DIB8</accession>
<evidence type="ECO:0000256" key="9">
    <source>
        <dbReference type="ARBA" id="ARBA00023242"/>
    </source>
</evidence>
<name>A0A8J6DIB8_GALPY</name>
<evidence type="ECO:0000259" key="12">
    <source>
        <dbReference type="SMART" id="SM00429"/>
    </source>
</evidence>
<dbReference type="PANTHER" id="PTHR10747">
    <property type="entry name" value="TRANSCRIPTION FACTOR COE FAMILY MEMBER"/>
    <property type="match status" value="1"/>
</dbReference>
<evidence type="ECO:0000256" key="4">
    <source>
        <dbReference type="ARBA" id="ARBA00022771"/>
    </source>
</evidence>
<dbReference type="Gene3D" id="1.10.287.4280">
    <property type="match status" value="2"/>
</dbReference>
<evidence type="ECO:0000313" key="14">
    <source>
        <dbReference type="Proteomes" id="UP000700334"/>
    </source>
</evidence>
<dbReference type="CDD" id="cd01175">
    <property type="entry name" value="IPT_COE"/>
    <property type="match status" value="1"/>
</dbReference>
<evidence type="ECO:0000256" key="8">
    <source>
        <dbReference type="ARBA" id="ARBA00023163"/>
    </source>
</evidence>
<dbReference type="InterPro" id="IPR002909">
    <property type="entry name" value="IPT_dom"/>
</dbReference>
<comment type="caution">
    <text evidence="13">The sequence shown here is derived from an EMBL/GenBank/DDBJ whole genome shotgun (WGS) entry which is preliminary data.</text>
</comment>
<dbReference type="OrthoDB" id="25246at2759"/>
<keyword evidence="7 10" id="KW-0238">DNA-binding</keyword>
<dbReference type="GO" id="GO:0008270">
    <property type="term" value="F:zinc ion binding"/>
    <property type="evidence" value="ECO:0007669"/>
    <property type="project" value="UniProtKB-KW"/>
</dbReference>
<dbReference type="Gene3D" id="2.60.40.10">
    <property type="entry name" value="Immunoglobulins"/>
    <property type="match status" value="1"/>
</dbReference>
<evidence type="ECO:0000256" key="2">
    <source>
        <dbReference type="ARBA" id="ARBA00010340"/>
    </source>
</evidence>
<dbReference type="InterPro" id="IPR032200">
    <property type="entry name" value="COE_DBD"/>
</dbReference>
<evidence type="ECO:0000256" key="11">
    <source>
        <dbReference type="SAM" id="MobiDB-lite"/>
    </source>
</evidence>
<feature type="region of interest" description="Disordered" evidence="11">
    <location>
        <begin position="430"/>
        <end position="454"/>
    </location>
</feature>
<sequence length="595" mass="63413">MCEENPRLISTGEGFVEGRTLSITPDESSRGPGLTCLNVVVSTTVNVDGHVLAVSDNMFVHNNSKHGRRARRLDPSEATPCIKAISPSEGWTTGGATVIIIGDNFFDGLQVIFGTMLVWSELITPHAIRVQTPPRHIPGVVEVTLSYKSKQFCKGTPGRFIYTALLCSVHVYWQTLANPHLSLDVDSPETPPWCPFSRSVSPPPCSISSGLKEEEGLGESAQERYFPEAEMAFPKADKAGVASEALNEPTIDYGFQRLQKVIPRHPGDPERLPKHVCFSVDFRAFFKLSLQVPNLVSSEERARAVHSHAHRPDVIVTMNLLATYLKSNVREKTPTAGEHCYGTEGKKQGKSGFPGRVTGEVKGALPLPSQEIILKRAADIAEALYSVPRNHSQLPALTNTSVHAGMMGVNSFSGQLAVNVSEASQATNQGFTRNSSSVSPHGYVPSTTPQQTNYNSVTTSMNGYGTAAMSNLGGSPTFLNGSAANSPYAIVPSSPTMASSTSLPSNCSSSSGIFSFSPANMVSAVKQKSAFAPVVRPQTSPPPTCTSTNGNSLQDQSFVDSSKFSTAGSLPGLASPEVGHPTFPSCCPCPTMGRA</sequence>
<dbReference type="InterPro" id="IPR014756">
    <property type="entry name" value="Ig_E-set"/>
</dbReference>
<dbReference type="GO" id="GO:0005634">
    <property type="term" value="C:nucleus"/>
    <property type="evidence" value="ECO:0007669"/>
    <property type="project" value="UniProtKB-SubCell"/>
</dbReference>
<dbReference type="InterPro" id="IPR038006">
    <property type="entry name" value="COE_IPT"/>
</dbReference>
<proteinExistence type="inferred from homology"/>
<dbReference type="SMART" id="SM00429">
    <property type="entry name" value="IPT"/>
    <property type="match status" value="1"/>
</dbReference>
<dbReference type="GO" id="GO:0003677">
    <property type="term" value="F:DNA binding"/>
    <property type="evidence" value="ECO:0007669"/>
    <property type="project" value="UniProtKB-KW"/>
</dbReference>
<dbReference type="FunFam" id="2.60.40.10:FF:001696">
    <property type="entry name" value="Transcription factor COE3"/>
    <property type="match status" value="1"/>
</dbReference>
<dbReference type="Pfam" id="PF01833">
    <property type="entry name" value="TIG"/>
    <property type="match status" value="1"/>
</dbReference>
<evidence type="ECO:0000256" key="10">
    <source>
        <dbReference type="RuleBase" id="RU004489"/>
    </source>
</evidence>